<organism evidence="1 2">
    <name type="scientific">Populus alba</name>
    <name type="common">White poplar</name>
    <dbReference type="NCBI Taxonomy" id="43335"/>
    <lineage>
        <taxon>Eukaryota</taxon>
        <taxon>Viridiplantae</taxon>
        <taxon>Streptophyta</taxon>
        <taxon>Embryophyta</taxon>
        <taxon>Tracheophyta</taxon>
        <taxon>Spermatophyta</taxon>
        <taxon>Magnoliopsida</taxon>
        <taxon>eudicotyledons</taxon>
        <taxon>Gunneridae</taxon>
        <taxon>Pentapetalae</taxon>
        <taxon>rosids</taxon>
        <taxon>fabids</taxon>
        <taxon>Malpighiales</taxon>
        <taxon>Salicaceae</taxon>
        <taxon>Saliceae</taxon>
        <taxon>Populus</taxon>
    </lineage>
</organism>
<dbReference type="Proteomes" id="UP000309997">
    <property type="component" value="Unassembled WGS sequence"/>
</dbReference>
<dbReference type="EMBL" id="RCHU02000018">
    <property type="protein sequence ID" value="KAL3566377.1"/>
    <property type="molecule type" value="Genomic_DNA"/>
</dbReference>
<evidence type="ECO:0000313" key="2">
    <source>
        <dbReference type="Proteomes" id="UP000309997"/>
    </source>
</evidence>
<evidence type="ECO:0000313" key="1">
    <source>
        <dbReference type="EMBL" id="KAL3566377.1"/>
    </source>
</evidence>
<keyword evidence="2" id="KW-1185">Reference proteome</keyword>
<sequence>MPEPRSLFTPLKILDHVLPIRYMVALLDEGVKTKPLIFPRSFWRDAQNWSTFSFSLQGEAVFPLRSFTLGKHAQDLPTKYLSNQAAS</sequence>
<reference evidence="1 2" key="1">
    <citation type="journal article" date="2024" name="Plant Biotechnol. J.">
        <title>Genome and CRISPR/Cas9 system of a widespread forest tree (Populus alba) in the world.</title>
        <authorList>
            <person name="Liu Y.J."/>
            <person name="Jiang P.F."/>
            <person name="Han X.M."/>
            <person name="Li X.Y."/>
            <person name="Wang H.M."/>
            <person name="Wang Y.J."/>
            <person name="Wang X.X."/>
            <person name="Zeng Q.Y."/>
        </authorList>
    </citation>
    <scope>NUCLEOTIDE SEQUENCE [LARGE SCALE GENOMIC DNA]</scope>
    <source>
        <strain evidence="2">cv. PAL-ZL1</strain>
    </source>
</reference>
<name>A0ACC4AKH2_POPAL</name>
<proteinExistence type="predicted"/>
<comment type="caution">
    <text evidence="1">The sequence shown here is derived from an EMBL/GenBank/DDBJ whole genome shotgun (WGS) entry which is preliminary data.</text>
</comment>
<protein>
    <submittedName>
        <fullName evidence="1">Uncharacterized protein</fullName>
    </submittedName>
</protein>
<gene>
    <name evidence="1" type="ORF">D5086_031792</name>
</gene>
<accession>A0ACC4AKH2</accession>